<keyword evidence="3" id="KW-1185">Reference proteome</keyword>
<dbReference type="SMART" id="SM00474">
    <property type="entry name" value="35EXOc"/>
    <property type="match status" value="1"/>
</dbReference>
<dbReference type="GO" id="GO:0008408">
    <property type="term" value="F:3'-5' exonuclease activity"/>
    <property type="evidence" value="ECO:0007669"/>
    <property type="project" value="InterPro"/>
</dbReference>
<dbReference type="InterPro" id="IPR012337">
    <property type="entry name" value="RNaseH-like_sf"/>
</dbReference>
<dbReference type="STRING" id="218851.A0A2G5EMV5"/>
<dbReference type="AlphaFoldDB" id="A0A2G5EMV5"/>
<dbReference type="GO" id="GO:0003676">
    <property type="term" value="F:nucleic acid binding"/>
    <property type="evidence" value="ECO:0007669"/>
    <property type="project" value="InterPro"/>
</dbReference>
<dbReference type="InterPro" id="IPR036397">
    <property type="entry name" value="RNaseH_sf"/>
</dbReference>
<dbReference type="Pfam" id="PF01612">
    <property type="entry name" value="DNA_pol_A_exo1"/>
    <property type="match status" value="1"/>
</dbReference>
<reference evidence="2 3" key="1">
    <citation type="submission" date="2017-09" db="EMBL/GenBank/DDBJ databases">
        <title>WGS assembly of Aquilegia coerulea Goldsmith.</title>
        <authorList>
            <person name="Hodges S."/>
            <person name="Kramer E."/>
            <person name="Nordborg M."/>
            <person name="Tomkins J."/>
            <person name="Borevitz J."/>
            <person name="Derieg N."/>
            <person name="Yan J."/>
            <person name="Mihaltcheva S."/>
            <person name="Hayes R.D."/>
            <person name="Rokhsar D."/>
        </authorList>
    </citation>
    <scope>NUCLEOTIDE SEQUENCE [LARGE SCALE GENOMIC DNA]</scope>
    <source>
        <strain evidence="3">cv. Goldsmith</strain>
    </source>
</reference>
<sequence length="573" mass="64990">MGIKERAKKDENNENRTIILHTFSDMSRVSPTVFVYLLKESYVRGTQKATTKFRVLQQQVLQILQNSPQPGPATFVVQCLYVLPILGQLYTEGFGHLMLSSFRRLQTVSVDLSEAQSLASQLVAAIMGGDVIYGDPFLIKLLEAFDIRMTNIQKAISCREESDGNLDMAKACIEPFISRLIQSESYTTAVTIMEHFSIHQSDQSFLEKMMQQNQFSAAEKWATFMGKAMVCATVQKYIDMKMLRKAYKLIKENDLEQEFSEAYHMCKESALKSLAEKACWDVAELKAHGNRKLLEYLVYLAMEAGYSEKVDELCERYALTGFVNIEDSQAVPPKTRYLTIHELVSEDIIWVDNVDGLLNATSLIEACKLIGVDCEWKPNYIKGSKPNKVSIMQIASEKTAFIIDLLTLSVAEPIVLDTCLKRILLSPSILKLGYNLQCDLKQLSHSYEKMECFKHYEMLLDIQNVFKERKGGLSGLSEKILGAGLNKTRRNSNWEQRPLSQNQMEYAALDAAVLVHIFRHIRNQTPSLNGKDGHAKLEWKSKIVSHMGNSFKLPKTKKKYKKKKVGPGININS</sequence>
<dbReference type="SUPFAM" id="SSF53098">
    <property type="entry name" value="Ribonuclease H-like"/>
    <property type="match status" value="1"/>
</dbReference>
<dbReference type="PANTHER" id="PTHR47765">
    <property type="entry name" value="3'-5' EXONUCLEASE DOMAIN-CONTAINING PROTEIN"/>
    <property type="match status" value="1"/>
</dbReference>
<gene>
    <name evidence="2" type="ORF">AQUCO_00600062v1</name>
</gene>
<dbReference type="InterPro" id="IPR002562">
    <property type="entry name" value="3'-5'_exonuclease_dom"/>
</dbReference>
<dbReference type="EMBL" id="KZ305023">
    <property type="protein sequence ID" value="PIA57069.1"/>
    <property type="molecule type" value="Genomic_DNA"/>
</dbReference>
<dbReference type="OrthoDB" id="10261556at2759"/>
<protein>
    <recommendedName>
        <fullName evidence="1">3'-5' exonuclease domain-containing protein</fullName>
    </recommendedName>
</protein>
<dbReference type="Proteomes" id="UP000230069">
    <property type="component" value="Unassembled WGS sequence"/>
</dbReference>
<dbReference type="InParanoid" id="A0A2G5EMV5"/>
<evidence type="ECO:0000259" key="1">
    <source>
        <dbReference type="SMART" id="SM00474"/>
    </source>
</evidence>
<dbReference type="GO" id="GO:0006139">
    <property type="term" value="P:nucleobase-containing compound metabolic process"/>
    <property type="evidence" value="ECO:0007669"/>
    <property type="project" value="InterPro"/>
</dbReference>
<dbReference type="Gene3D" id="3.30.420.10">
    <property type="entry name" value="Ribonuclease H-like superfamily/Ribonuclease H"/>
    <property type="match status" value="1"/>
</dbReference>
<dbReference type="InterPro" id="IPR052408">
    <property type="entry name" value="Exonuclease_MUT-7-like"/>
</dbReference>
<proteinExistence type="predicted"/>
<dbReference type="FunCoup" id="A0A2G5EMV5">
    <property type="interactions" value="576"/>
</dbReference>
<feature type="domain" description="3'-5' exonuclease" evidence="1">
    <location>
        <begin position="348"/>
        <end position="526"/>
    </location>
</feature>
<name>A0A2G5EMV5_AQUCA</name>
<accession>A0A2G5EMV5</accession>
<evidence type="ECO:0000313" key="3">
    <source>
        <dbReference type="Proteomes" id="UP000230069"/>
    </source>
</evidence>
<evidence type="ECO:0000313" key="2">
    <source>
        <dbReference type="EMBL" id="PIA57069.1"/>
    </source>
</evidence>
<organism evidence="2 3">
    <name type="scientific">Aquilegia coerulea</name>
    <name type="common">Rocky mountain columbine</name>
    <dbReference type="NCBI Taxonomy" id="218851"/>
    <lineage>
        <taxon>Eukaryota</taxon>
        <taxon>Viridiplantae</taxon>
        <taxon>Streptophyta</taxon>
        <taxon>Embryophyta</taxon>
        <taxon>Tracheophyta</taxon>
        <taxon>Spermatophyta</taxon>
        <taxon>Magnoliopsida</taxon>
        <taxon>Ranunculales</taxon>
        <taxon>Ranunculaceae</taxon>
        <taxon>Thalictroideae</taxon>
        <taxon>Aquilegia</taxon>
    </lineage>
</organism>
<dbReference type="PANTHER" id="PTHR47765:SF2">
    <property type="entry name" value="EXONUCLEASE MUT-7 HOMOLOG"/>
    <property type="match status" value="1"/>
</dbReference>